<dbReference type="InterPro" id="IPR022617">
    <property type="entry name" value="Rad60/SUMO-like_dom"/>
</dbReference>
<feature type="region of interest" description="Disordered" evidence="1">
    <location>
        <begin position="241"/>
        <end position="264"/>
    </location>
</feature>
<dbReference type="PROSITE" id="PS50053">
    <property type="entry name" value="UBIQUITIN_2"/>
    <property type="match status" value="1"/>
</dbReference>
<dbReference type="Proteomes" id="UP000293360">
    <property type="component" value="Unassembled WGS sequence"/>
</dbReference>
<evidence type="ECO:0000259" key="2">
    <source>
        <dbReference type="PROSITE" id="PS50053"/>
    </source>
</evidence>
<dbReference type="Pfam" id="PF11976">
    <property type="entry name" value="Rad60-SLD"/>
    <property type="match status" value="1"/>
</dbReference>
<feature type="compositionally biased region" description="Basic and acidic residues" evidence="1">
    <location>
        <begin position="52"/>
        <end position="95"/>
    </location>
</feature>
<sequence length="491" mass="55371">MEDPQPPSTQPKRRLLFKRTIPRKPVEKPLDDNDDGLALFSRSKEFFPDVIKDQQREAAEKAAKAEKERRGKLERDRKEKEETLKLQDQFHRGKDEEDDEAASAKKRHRISLSGDGSDDVFITRPQKSRKASSGSPKSPTAKRDSLSRHHTRTPRSTRRSRAPRPTDTNSAVINLDSSDGETKHATSLNKRSPSARKPSPANPLDTLEESDLELESGPQAGGDGDADFDCYIQGALERAEKRKRERLEREAAEGAGGKDTGGPEPVVQILISSALDGIEPIAFKRKLFQPLAVVHRTWVQMQLNKQAPVPLAVLQDMFFTWRGDKVYGSATLAALGIQPSPTDGSLYPAWERDPPAGYLGRDKVHFEAWTPELYEDFLRDRERERMRARGEWLPEDHPDGEAGRDGKGSEEPDQEETKIRLSLKARDMDPENVKVRPSTTISMLSLVFKRLKRLPADKDVELRWDGEVLDPNSTVEDADIEDMDSIEVYVK</sequence>
<feature type="region of interest" description="Disordered" evidence="1">
    <location>
        <begin position="389"/>
        <end position="417"/>
    </location>
</feature>
<proteinExistence type="predicted"/>
<feature type="compositionally biased region" description="Basic residues" evidence="1">
    <location>
        <begin position="148"/>
        <end position="162"/>
    </location>
</feature>
<evidence type="ECO:0000313" key="4">
    <source>
        <dbReference type="Proteomes" id="UP000293360"/>
    </source>
</evidence>
<dbReference type="InterPro" id="IPR029071">
    <property type="entry name" value="Ubiquitin-like_domsf"/>
</dbReference>
<dbReference type="SUPFAM" id="SSF54236">
    <property type="entry name" value="Ubiquitin-like"/>
    <property type="match status" value="1"/>
</dbReference>
<dbReference type="CDD" id="cd17080">
    <property type="entry name" value="Ubl_SLD2_Esc2_like"/>
    <property type="match status" value="1"/>
</dbReference>
<gene>
    <name evidence="3" type="ORF">DL764_003379</name>
</gene>
<comment type="caution">
    <text evidence="3">The sequence shown here is derived from an EMBL/GenBank/DDBJ whole genome shotgun (WGS) entry which is preliminary data.</text>
</comment>
<feature type="domain" description="Ubiquitin-like" evidence="2">
    <location>
        <begin position="419"/>
        <end position="491"/>
    </location>
</feature>
<feature type="compositionally biased region" description="Basic residues" evidence="1">
    <location>
        <begin position="11"/>
        <end position="22"/>
    </location>
</feature>
<reference evidence="3 4" key="1">
    <citation type="submission" date="2018-06" db="EMBL/GenBank/DDBJ databases">
        <title>Complete Genomes of Monosporascus.</title>
        <authorList>
            <person name="Robinson A.J."/>
            <person name="Natvig D.O."/>
        </authorList>
    </citation>
    <scope>NUCLEOTIDE SEQUENCE [LARGE SCALE GENOMIC DNA]</scope>
    <source>
        <strain evidence="3 4">CBS 110550</strain>
    </source>
</reference>
<dbReference type="OrthoDB" id="3365399at2759"/>
<dbReference type="EMBL" id="QJNU01000143">
    <property type="protein sequence ID" value="RYP06089.1"/>
    <property type="molecule type" value="Genomic_DNA"/>
</dbReference>
<evidence type="ECO:0000256" key="1">
    <source>
        <dbReference type="SAM" id="MobiDB-lite"/>
    </source>
</evidence>
<dbReference type="STRING" id="155417.A0A4V1XBF7"/>
<evidence type="ECO:0000313" key="3">
    <source>
        <dbReference type="EMBL" id="RYP06089.1"/>
    </source>
</evidence>
<organism evidence="3 4">
    <name type="scientific">Monosporascus ibericus</name>
    <dbReference type="NCBI Taxonomy" id="155417"/>
    <lineage>
        <taxon>Eukaryota</taxon>
        <taxon>Fungi</taxon>
        <taxon>Dikarya</taxon>
        <taxon>Ascomycota</taxon>
        <taxon>Pezizomycotina</taxon>
        <taxon>Sordariomycetes</taxon>
        <taxon>Xylariomycetidae</taxon>
        <taxon>Xylariales</taxon>
        <taxon>Xylariales incertae sedis</taxon>
        <taxon>Monosporascus</taxon>
    </lineage>
</organism>
<keyword evidence="4" id="KW-1185">Reference proteome</keyword>
<dbReference type="AlphaFoldDB" id="A0A4V1XBF7"/>
<feature type="compositionally biased region" description="Basic and acidic residues" evidence="1">
    <location>
        <begin position="241"/>
        <end position="252"/>
    </location>
</feature>
<name>A0A4V1XBF7_9PEZI</name>
<feature type="compositionally biased region" description="Polar residues" evidence="1">
    <location>
        <begin position="167"/>
        <end position="177"/>
    </location>
</feature>
<dbReference type="Gene3D" id="3.10.20.90">
    <property type="entry name" value="Phosphatidylinositol 3-kinase Catalytic Subunit, Chain A, domain 1"/>
    <property type="match status" value="1"/>
</dbReference>
<feature type="region of interest" description="Disordered" evidence="1">
    <location>
        <begin position="1"/>
        <end position="37"/>
    </location>
</feature>
<accession>A0A4V1XBF7</accession>
<feature type="region of interest" description="Disordered" evidence="1">
    <location>
        <begin position="52"/>
        <end position="205"/>
    </location>
</feature>
<protein>
    <recommendedName>
        <fullName evidence="2">Ubiquitin-like domain-containing protein</fullName>
    </recommendedName>
</protein>
<dbReference type="InterPro" id="IPR000626">
    <property type="entry name" value="Ubiquitin-like_dom"/>
</dbReference>